<sequence>MSPIQAKASAKEIPVCTHRETCNLALAATGWPMAVLYAVVHTCDCSEEDFLHLS</sequence>
<evidence type="ECO:0000313" key="2">
    <source>
        <dbReference type="Proteomes" id="UP000195569"/>
    </source>
</evidence>
<protein>
    <submittedName>
        <fullName evidence="1">Uncharacterized protein</fullName>
    </submittedName>
</protein>
<keyword evidence="2" id="KW-1185">Reference proteome</keyword>
<name>A0A1N7SXD0_9BURK</name>
<proteinExistence type="predicted"/>
<dbReference type="AlphaFoldDB" id="A0A1N7SXD0"/>
<comment type="caution">
    <text evidence="1">The sequence shown here is derived from an EMBL/GenBank/DDBJ whole genome shotgun (WGS) entry which is preliminary data.</text>
</comment>
<accession>A0A1N7SXD0</accession>
<evidence type="ECO:0000313" key="1">
    <source>
        <dbReference type="EMBL" id="SIT52149.1"/>
    </source>
</evidence>
<reference evidence="1" key="1">
    <citation type="submission" date="2016-12" db="EMBL/GenBank/DDBJ databases">
        <authorList>
            <person name="Moulin L."/>
        </authorList>
    </citation>
    <scope>NUCLEOTIDE SEQUENCE [LARGE SCALE GENOMIC DNA]</scope>
    <source>
        <strain evidence="1">STM 7183</strain>
    </source>
</reference>
<organism evidence="1 2">
    <name type="scientific">Paraburkholderia piptadeniae</name>
    <dbReference type="NCBI Taxonomy" id="1701573"/>
    <lineage>
        <taxon>Bacteria</taxon>
        <taxon>Pseudomonadati</taxon>
        <taxon>Pseudomonadota</taxon>
        <taxon>Betaproteobacteria</taxon>
        <taxon>Burkholderiales</taxon>
        <taxon>Burkholderiaceae</taxon>
        <taxon>Paraburkholderia</taxon>
    </lineage>
</organism>
<dbReference type="Proteomes" id="UP000195569">
    <property type="component" value="Unassembled WGS sequence"/>
</dbReference>
<gene>
    <name evidence="1" type="ORF">BN2476_2040014</name>
</gene>
<dbReference type="EMBL" id="CYGY02000204">
    <property type="protein sequence ID" value="SIT52149.1"/>
    <property type="molecule type" value="Genomic_DNA"/>
</dbReference>